<evidence type="ECO:0000256" key="7">
    <source>
        <dbReference type="ARBA" id="ARBA00022670"/>
    </source>
</evidence>
<keyword evidence="14" id="KW-0511">Multifunctional enzyme</keyword>
<dbReference type="AlphaFoldDB" id="A0A939GAE8"/>
<keyword evidence="11" id="KW-0133">Cell shape</keyword>
<comment type="catalytic activity">
    <reaction evidence="17">
        <text>[GlcNAc-(1-&gt;4)-Mur2Ac(oyl-L-Ala-gamma-D-Glu-L-Lys-D-Ala-D-Ala)](n)-di-trans,octa-cis-undecaprenyl diphosphate + beta-D-GlcNAc-(1-&gt;4)-Mur2Ac(oyl-L-Ala-gamma-D-Glu-L-Lys-D-Ala-D-Ala)-di-trans,octa-cis-undecaprenyl diphosphate = [GlcNAc-(1-&gt;4)-Mur2Ac(oyl-L-Ala-gamma-D-Glu-L-Lys-D-Ala-D-Ala)](n+1)-di-trans,octa-cis-undecaprenyl diphosphate + di-trans,octa-cis-undecaprenyl diphosphate + H(+)</text>
        <dbReference type="Rhea" id="RHEA:23708"/>
        <dbReference type="Rhea" id="RHEA-COMP:9602"/>
        <dbReference type="Rhea" id="RHEA-COMP:9603"/>
        <dbReference type="ChEBI" id="CHEBI:15378"/>
        <dbReference type="ChEBI" id="CHEBI:58405"/>
        <dbReference type="ChEBI" id="CHEBI:60033"/>
        <dbReference type="ChEBI" id="CHEBI:78435"/>
        <dbReference type="EC" id="2.4.99.28"/>
    </reaction>
</comment>
<keyword evidence="13 19" id="KW-0472">Membrane</keyword>
<dbReference type="PANTHER" id="PTHR32282">
    <property type="entry name" value="BINDING PROTEIN TRANSPEPTIDASE, PUTATIVE-RELATED"/>
    <property type="match status" value="1"/>
</dbReference>
<accession>A0A939GAE8</accession>
<protein>
    <submittedName>
        <fullName evidence="22">Transglycosylase domain-containing protein</fullName>
    </submittedName>
</protein>
<dbReference type="GO" id="GO:0008360">
    <property type="term" value="P:regulation of cell shape"/>
    <property type="evidence" value="ECO:0007669"/>
    <property type="project" value="UniProtKB-KW"/>
</dbReference>
<sequence>MSIHRERLRAVQRGVNSFRQRARHRRAQLGAGVSRIIGEERVSSWKDGLMARREQFRTFVHQYIDPESWYYPFLRGLAKYSLLFLLFLIGYVFVLQTNFLYLTGALPSVEDLRNPKLNQASEIYSLDGKMIARFYAENRTPIKYENIPKHLIQALIATEDARFYDHGGIDPRAIGRAAFSLGRDGGGSTITQQLAKNLFKTRRRTNDGFLNRIPGIRKVIYKSKEWLMAITLERNFTKEEILTYYFNTVDFGSNSFGLKTAARTFFDKAPDSLNVQEGAVLVGLQKATTYYNPLKNPQNSLKRRNTVIQQMAKYKYLTKTQADSISDLPLKTDYTPENPYAGPASYLKNAVVDFVTEWGNKNGYNLYTDGLKIHTTIDSRMQQYAEEATAEKMKRLQKTFDSHWKGRNPWTDEDGNELPGFIDSVARRTERYKSLVKRFQIYPDSVDYYMKVKKQPMKVFDWNGKENARKTSMTPYDSIAYYKRFLQAGMVAMDPHTGFIRAWVGGLDYDYFKYDHVKQGRRQPGSTFKPFVYATAIDDTAFNMTPCDRIRDKPFRKPYRENGEDKVWEPKNSGGGFTYSNMTLRRALARSVNSITAQLTDMVGPERVAEYAHKLGINSKLEAVPSIGLGSSDVSLYELVSAYCSFVNEGQYTKPMLIQRIEDRDGKEIESFKPERRPAIRPESAYLMLYMLQGGLQERGGTSQNLWSFDLFKHNHQMGGKTGTTSNNSDGWFVGVSDKLVVGAWVGGDDRSIHFRSTDMGEGAKTALPLVGGFLEKVYADPKFRDLQGPFPKATVDIQKQYDDCVYEDDGYGDESIESDSTSTDGGSGGTDSLNVPPPVAIPEPTDTTGRQRP</sequence>
<comment type="caution">
    <text evidence="22">The sequence shown here is derived from an EMBL/GenBank/DDBJ whole genome shotgun (WGS) entry which is preliminary data.</text>
</comment>
<dbReference type="PANTHER" id="PTHR32282:SF11">
    <property type="entry name" value="PENICILLIN-BINDING PROTEIN 1B"/>
    <property type="match status" value="1"/>
</dbReference>
<evidence type="ECO:0000256" key="15">
    <source>
        <dbReference type="ARBA" id="ARBA00023316"/>
    </source>
</evidence>
<dbReference type="InterPro" id="IPR001460">
    <property type="entry name" value="PCN-bd_Tpept"/>
</dbReference>
<keyword evidence="7" id="KW-0645">Protease</keyword>
<keyword evidence="19" id="KW-1133">Transmembrane helix</keyword>
<reference evidence="22" key="1">
    <citation type="submission" date="2021-03" db="EMBL/GenBank/DDBJ databases">
        <title>Fibrella sp. HMF5335 genome sequencing and assembly.</title>
        <authorList>
            <person name="Kang H."/>
            <person name="Kim H."/>
            <person name="Bae S."/>
            <person name="Joh K."/>
        </authorList>
    </citation>
    <scope>NUCLEOTIDE SEQUENCE</scope>
    <source>
        <strain evidence="22">HMF5335</strain>
    </source>
</reference>
<comment type="similarity">
    <text evidence="3">In the C-terminal section; belongs to the transpeptidase family.</text>
</comment>
<evidence type="ECO:0000259" key="20">
    <source>
        <dbReference type="Pfam" id="PF00905"/>
    </source>
</evidence>
<evidence type="ECO:0000259" key="21">
    <source>
        <dbReference type="Pfam" id="PF00912"/>
    </source>
</evidence>
<dbReference type="InterPro" id="IPR001264">
    <property type="entry name" value="Glyco_trans_51"/>
</dbReference>
<keyword evidence="15" id="KW-0961">Cell wall biogenesis/degradation</keyword>
<dbReference type="SUPFAM" id="SSF56601">
    <property type="entry name" value="beta-lactamase/transpeptidase-like"/>
    <property type="match status" value="1"/>
</dbReference>
<dbReference type="GO" id="GO:0005886">
    <property type="term" value="C:plasma membrane"/>
    <property type="evidence" value="ECO:0007669"/>
    <property type="project" value="UniProtKB-SubCell"/>
</dbReference>
<dbReference type="RefSeq" id="WP_207362815.1">
    <property type="nucleotide sequence ID" value="NZ_JAFMYV010000001.1"/>
</dbReference>
<evidence type="ECO:0000256" key="9">
    <source>
        <dbReference type="ARBA" id="ARBA00022679"/>
    </source>
</evidence>
<evidence type="ECO:0000256" key="17">
    <source>
        <dbReference type="ARBA" id="ARBA00049902"/>
    </source>
</evidence>
<gene>
    <name evidence="22" type="ORF">J2I47_01710</name>
</gene>
<dbReference type="GO" id="GO:0009002">
    <property type="term" value="F:serine-type D-Ala-D-Ala carboxypeptidase activity"/>
    <property type="evidence" value="ECO:0007669"/>
    <property type="project" value="UniProtKB-EC"/>
</dbReference>
<dbReference type="GO" id="GO:0006508">
    <property type="term" value="P:proteolysis"/>
    <property type="evidence" value="ECO:0007669"/>
    <property type="project" value="UniProtKB-KW"/>
</dbReference>
<evidence type="ECO:0000256" key="2">
    <source>
        <dbReference type="ARBA" id="ARBA00004752"/>
    </source>
</evidence>
<organism evidence="22 23">
    <name type="scientific">Fibrella rubiginis</name>
    <dbReference type="NCBI Taxonomy" id="2817060"/>
    <lineage>
        <taxon>Bacteria</taxon>
        <taxon>Pseudomonadati</taxon>
        <taxon>Bacteroidota</taxon>
        <taxon>Cytophagia</taxon>
        <taxon>Cytophagales</taxon>
        <taxon>Spirosomataceae</taxon>
        <taxon>Fibrella</taxon>
    </lineage>
</organism>
<evidence type="ECO:0000256" key="16">
    <source>
        <dbReference type="ARBA" id="ARBA00034000"/>
    </source>
</evidence>
<keyword evidence="10" id="KW-0378">Hydrolase</keyword>
<comment type="similarity">
    <text evidence="4">In the N-terminal section; belongs to the glycosyltransferase 51 family.</text>
</comment>
<keyword evidence="6" id="KW-0121">Carboxypeptidase</keyword>
<dbReference type="Pfam" id="PF00912">
    <property type="entry name" value="Transgly"/>
    <property type="match status" value="1"/>
</dbReference>
<comment type="pathway">
    <text evidence="2">Cell wall biogenesis; peptidoglycan biosynthesis.</text>
</comment>
<dbReference type="GO" id="GO:0030288">
    <property type="term" value="C:outer membrane-bounded periplasmic space"/>
    <property type="evidence" value="ECO:0007669"/>
    <property type="project" value="TreeGrafter"/>
</dbReference>
<dbReference type="GO" id="GO:0008955">
    <property type="term" value="F:peptidoglycan glycosyltransferase activity"/>
    <property type="evidence" value="ECO:0007669"/>
    <property type="project" value="UniProtKB-EC"/>
</dbReference>
<dbReference type="InterPro" id="IPR036950">
    <property type="entry name" value="PBP_transglycosylase"/>
</dbReference>
<dbReference type="Pfam" id="PF00905">
    <property type="entry name" value="Transpeptidase"/>
    <property type="match status" value="1"/>
</dbReference>
<evidence type="ECO:0000256" key="10">
    <source>
        <dbReference type="ARBA" id="ARBA00022801"/>
    </source>
</evidence>
<evidence type="ECO:0000256" key="6">
    <source>
        <dbReference type="ARBA" id="ARBA00022645"/>
    </source>
</evidence>
<dbReference type="Gene3D" id="3.40.710.10">
    <property type="entry name" value="DD-peptidase/beta-lactamase superfamily"/>
    <property type="match status" value="2"/>
</dbReference>
<comment type="subcellular location">
    <subcellularLocation>
        <location evidence="1">Cell membrane</location>
    </subcellularLocation>
</comment>
<keyword evidence="12" id="KW-0573">Peptidoglycan synthesis</keyword>
<evidence type="ECO:0000256" key="13">
    <source>
        <dbReference type="ARBA" id="ARBA00023136"/>
    </source>
</evidence>
<dbReference type="GO" id="GO:0009252">
    <property type="term" value="P:peptidoglycan biosynthetic process"/>
    <property type="evidence" value="ECO:0007669"/>
    <property type="project" value="UniProtKB-KW"/>
</dbReference>
<evidence type="ECO:0000256" key="3">
    <source>
        <dbReference type="ARBA" id="ARBA00007090"/>
    </source>
</evidence>
<feature type="compositionally biased region" description="Acidic residues" evidence="18">
    <location>
        <begin position="807"/>
        <end position="818"/>
    </location>
</feature>
<keyword evidence="23" id="KW-1185">Reference proteome</keyword>
<feature type="transmembrane region" description="Helical" evidence="19">
    <location>
        <begin position="82"/>
        <end position="102"/>
    </location>
</feature>
<dbReference type="EMBL" id="JAFMYV010000001">
    <property type="protein sequence ID" value="MBO0935254.1"/>
    <property type="molecule type" value="Genomic_DNA"/>
</dbReference>
<comment type="catalytic activity">
    <reaction evidence="16">
        <text>Preferential cleavage: (Ac)2-L-Lys-D-Ala-|-D-Ala. Also transpeptidation of peptidyl-alanyl moieties that are N-acyl substituents of D-alanine.</text>
        <dbReference type="EC" id="3.4.16.4"/>
    </reaction>
</comment>
<keyword evidence="19" id="KW-0812">Transmembrane</keyword>
<dbReference type="GO" id="GO:0071555">
    <property type="term" value="P:cell wall organization"/>
    <property type="evidence" value="ECO:0007669"/>
    <property type="project" value="UniProtKB-KW"/>
</dbReference>
<evidence type="ECO:0000313" key="23">
    <source>
        <dbReference type="Proteomes" id="UP000664034"/>
    </source>
</evidence>
<keyword evidence="9" id="KW-0808">Transferase</keyword>
<evidence type="ECO:0000256" key="8">
    <source>
        <dbReference type="ARBA" id="ARBA00022676"/>
    </source>
</evidence>
<dbReference type="Proteomes" id="UP000664034">
    <property type="component" value="Unassembled WGS sequence"/>
</dbReference>
<proteinExistence type="inferred from homology"/>
<feature type="region of interest" description="Disordered" evidence="18">
    <location>
        <begin position="807"/>
        <end position="854"/>
    </location>
</feature>
<dbReference type="InterPro" id="IPR023346">
    <property type="entry name" value="Lysozyme-like_dom_sf"/>
</dbReference>
<evidence type="ECO:0000256" key="18">
    <source>
        <dbReference type="SAM" id="MobiDB-lite"/>
    </source>
</evidence>
<dbReference type="GO" id="GO:0008658">
    <property type="term" value="F:penicillin binding"/>
    <property type="evidence" value="ECO:0007669"/>
    <property type="project" value="InterPro"/>
</dbReference>
<dbReference type="SUPFAM" id="SSF53955">
    <property type="entry name" value="Lysozyme-like"/>
    <property type="match status" value="1"/>
</dbReference>
<name>A0A939GAE8_9BACT</name>
<dbReference type="InterPro" id="IPR012338">
    <property type="entry name" value="Beta-lactam/transpept-like"/>
</dbReference>
<evidence type="ECO:0000256" key="4">
    <source>
        <dbReference type="ARBA" id="ARBA00007739"/>
    </source>
</evidence>
<keyword evidence="8" id="KW-0328">Glycosyltransferase</keyword>
<evidence type="ECO:0000256" key="11">
    <source>
        <dbReference type="ARBA" id="ARBA00022960"/>
    </source>
</evidence>
<evidence type="ECO:0000313" key="22">
    <source>
        <dbReference type="EMBL" id="MBO0935254.1"/>
    </source>
</evidence>
<feature type="domain" description="Penicillin-binding protein transpeptidase" evidence="20">
    <location>
        <begin position="489"/>
        <end position="737"/>
    </location>
</feature>
<evidence type="ECO:0000256" key="19">
    <source>
        <dbReference type="SAM" id="Phobius"/>
    </source>
</evidence>
<dbReference type="Gene3D" id="1.10.3810.10">
    <property type="entry name" value="Biosynthetic peptidoglycan transglycosylase-like"/>
    <property type="match status" value="1"/>
</dbReference>
<dbReference type="InterPro" id="IPR050396">
    <property type="entry name" value="Glycosyltr_51/Transpeptidase"/>
</dbReference>
<evidence type="ECO:0000256" key="12">
    <source>
        <dbReference type="ARBA" id="ARBA00022984"/>
    </source>
</evidence>
<evidence type="ECO:0000256" key="5">
    <source>
        <dbReference type="ARBA" id="ARBA00022475"/>
    </source>
</evidence>
<feature type="domain" description="Glycosyl transferase family 51" evidence="21">
    <location>
        <begin position="127"/>
        <end position="311"/>
    </location>
</feature>
<evidence type="ECO:0000256" key="14">
    <source>
        <dbReference type="ARBA" id="ARBA00023268"/>
    </source>
</evidence>
<keyword evidence="5" id="KW-1003">Cell membrane</keyword>
<evidence type="ECO:0000256" key="1">
    <source>
        <dbReference type="ARBA" id="ARBA00004236"/>
    </source>
</evidence>